<sequence>MRPTLTTSIGALAFAFAAQGSLLGKLLGNLNVQISACPEISINTSGNTGPDGKPQTQSSNPACPNYVPPGQAHSDTTDSSEQADLDQSVESSIMASNAEKSVAITDERSSRAPVAPAPQLETSSEMANSVEASISSTSIAYARTNQAPEAPVPQPDVTTGPESQTPSPSYVLSPLSLMLPTPTNRDILAEATVLTTASRAFDPKPTAVATAEPKKCAYHAQPAENTDVIIEGLPQTSSAIIMPMQIPAIPAPLWEDPAWYQAAMPAQQQLQWQPQPQQPQAEWEWFATQTATLVPTVSGEFFAKAAESTQTIYIPDGAEGVFFGTRNVGAFQFSS</sequence>
<feature type="chain" id="PRO_5040845633" evidence="2">
    <location>
        <begin position="21"/>
        <end position="335"/>
    </location>
</feature>
<gene>
    <name evidence="3" type="ORF">H4R20_004829</name>
</gene>
<proteinExistence type="predicted"/>
<reference evidence="3" key="1">
    <citation type="submission" date="2022-07" db="EMBL/GenBank/DDBJ databases">
        <title>Phylogenomic reconstructions and comparative analyses of Kickxellomycotina fungi.</title>
        <authorList>
            <person name="Reynolds N.K."/>
            <person name="Stajich J.E."/>
            <person name="Barry K."/>
            <person name="Grigoriev I.V."/>
            <person name="Crous P."/>
            <person name="Smith M.E."/>
        </authorList>
    </citation>
    <scope>NUCLEOTIDE SEQUENCE</scope>
    <source>
        <strain evidence="3">NRRL 1565</strain>
    </source>
</reference>
<protein>
    <submittedName>
        <fullName evidence="3">Uncharacterized protein</fullName>
    </submittedName>
</protein>
<organism evidence="3 4">
    <name type="scientific">Coemansia guatemalensis</name>
    <dbReference type="NCBI Taxonomy" id="2761395"/>
    <lineage>
        <taxon>Eukaryota</taxon>
        <taxon>Fungi</taxon>
        <taxon>Fungi incertae sedis</taxon>
        <taxon>Zoopagomycota</taxon>
        <taxon>Kickxellomycotina</taxon>
        <taxon>Kickxellomycetes</taxon>
        <taxon>Kickxellales</taxon>
        <taxon>Kickxellaceae</taxon>
        <taxon>Coemansia</taxon>
    </lineage>
</organism>
<feature type="compositionally biased region" description="Polar residues" evidence="1">
    <location>
        <begin position="156"/>
        <end position="165"/>
    </location>
</feature>
<keyword evidence="2" id="KW-0732">Signal</keyword>
<comment type="caution">
    <text evidence="3">The sequence shown here is derived from an EMBL/GenBank/DDBJ whole genome shotgun (WGS) entry which is preliminary data.</text>
</comment>
<keyword evidence="4" id="KW-1185">Reference proteome</keyword>
<accession>A0A9W8LSR5</accession>
<evidence type="ECO:0000256" key="2">
    <source>
        <dbReference type="SAM" id="SignalP"/>
    </source>
</evidence>
<feature type="region of interest" description="Disordered" evidence="1">
    <location>
        <begin position="101"/>
        <end position="131"/>
    </location>
</feature>
<dbReference type="Proteomes" id="UP001140094">
    <property type="component" value="Unassembled WGS sequence"/>
</dbReference>
<evidence type="ECO:0000313" key="4">
    <source>
        <dbReference type="Proteomes" id="UP001140094"/>
    </source>
</evidence>
<evidence type="ECO:0000256" key="1">
    <source>
        <dbReference type="SAM" id="MobiDB-lite"/>
    </source>
</evidence>
<dbReference type="OrthoDB" id="5553594at2759"/>
<evidence type="ECO:0000313" key="3">
    <source>
        <dbReference type="EMBL" id="KAJ2798427.1"/>
    </source>
</evidence>
<name>A0A9W8LSR5_9FUNG</name>
<feature type="region of interest" description="Disordered" evidence="1">
    <location>
        <begin position="45"/>
        <end position="87"/>
    </location>
</feature>
<feature type="compositionally biased region" description="Polar residues" evidence="1">
    <location>
        <begin position="73"/>
        <end position="82"/>
    </location>
</feature>
<feature type="compositionally biased region" description="Polar residues" evidence="1">
    <location>
        <begin position="120"/>
        <end position="131"/>
    </location>
</feature>
<dbReference type="AlphaFoldDB" id="A0A9W8LSR5"/>
<feature type="region of interest" description="Disordered" evidence="1">
    <location>
        <begin position="146"/>
        <end position="168"/>
    </location>
</feature>
<feature type="signal peptide" evidence="2">
    <location>
        <begin position="1"/>
        <end position="20"/>
    </location>
</feature>
<feature type="compositionally biased region" description="Polar residues" evidence="1">
    <location>
        <begin position="45"/>
        <end position="62"/>
    </location>
</feature>
<dbReference type="EMBL" id="JANBUO010001401">
    <property type="protein sequence ID" value="KAJ2798427.1"/>
    <property type="molecule type" value="Genomic_DNA"/>
</dbReference>